<dbReference type="Proteomes" id="UP000294721">
    <property type="component" value="Unassembled WGS sequence"/>
</dbReference>
<evidence type="ECO:0000313" key="3">
    <source>
        <dbReference type="Proteomes" id="UP000294721"/>
    </source>
</evidence>
<proteinExistence type="predicted"/>
<dbReference type="Proteomes" id="UP000829756">
    <property type="component" value="Chromosome"/>
</dbReference>
<evidence type="ECO:0000313" key="4">
    <source>
        <dbReference type="Proteomes" id="UP000829756"/>
    </source>
</evidence>
<accession>A0AAE9GVI5</accession>
<reference evidence="2" key="3">
    <citation type="journal article" date="2022" name="Res Sq">
        <title>Evolution of multicellular longitudinally dividing oral cavity symbionts (Neisseriaceae).</title>
        <authorList>
            <person name="Nyongesa S."/>
            <person name="Weber P."/>
            <person name="Bernet E."/>
            <person name="Pullido F."/>
            <person name="Nieckarz M."/>
            <person name="Delaby M."/>
            <person name="Nieves C."/>
            <person name="Viehboeck T."/>
            <person name="Krause N."/>
            <person name="Rivera-Millot A."/>
            <person name="Nakamura A."/>
            <person name="Vischer N."/>
            <person name="VanNieuwenhze M."/>
            <person name="Brun Y."/>
            <person name="Cava F."/>
            <person name="Bulgheresi S."/>
            <person name="Veyrier F."/>
        </authorList>
    </citation>
    <scope>NUCLEOTIDE SEQUENCE</scope>
    <source>
        <strain evidence="2">1258/02</strain>
    </source>
</reference>
<dbReference type="RefSeq" id="WP_132954238.1">
    <property type="nucleotide sequence ID" value="NZ_CALJUB010000154.1"/>
</dbReference>
<keyword evidence="3" id="KW-1185">Reference proteome</keyword>
<organism evidence="2 4">
    <name type="scientific">Uruburuella suis</name>
    <dbReference type="NCBI Taxonomy" id="252130"/>
    <lineage>
        <taxon>Bacteria</taxon>
        <taxon>Pseudomonadati</taxon>
        <taxon>Pseudomonadota</taxon>
        <taxon>Betaproteobacteria</taxon>
        <taxon>Neisseriales</taxon>
        <taxon>Neisseriaceae</taxon>
        <taxon>Uruburuella</taxon>
    </lineage>
</organism>
<reference evidence="2" key="2">
    <citation type="submission" date="2021-12" db="EMBL/GenBank/DDBJ databases">
        <authorList>
            <person name="Veyrier F.J."/>
        </authorList>
    </citation>
    <scope>NUCLEOTIDE SEQUENCE</scope>
    <source>
        <strain evidence="2">1258/02</strain>
    </source>
</reference>
<name>A0AAE9GVI5_9NEIS</name>
<sequence length="158" mass="17945">MPESIFQQVSLDILRLHQHTARSLLAVPHDEAAEIHDAVFAMIEGRYYMLVPQSAALCDKRTGILLIETDDAQARISWVASARTIQHKSNIYRRALAALQRRVQQTKQSLNQAAEACLLELTPQQGRLTLRNNRDFALSPHDLMKALYPASYDMEKYA</sequence>
<reference evidence="1 3" key="1">
    <citation type="submission" date="2019-03" db="EMBL/GenBank/DDBJ databases">
        <title>Genomic Encyclopedia of Type Strains, Phase IV (KMG-IV): sequencing the most valuable type-strain genomes for metagenomic binning, comparative biology and taxonomic classification.</title>
        <authorList>
            <person name="Goeker M."/>
        </authorList>
    </citation>
    <scope>NUCLEOTIDE SEQUENCE [LARGE SCALE GENOMIC DNA]</scope>
    <source>
        <strain evidence="1 3">DSM 17474</strain>
    </source>
</reference>
<dbReference type="AlphaFoldDB" id="A0AAE9GVI5"/>
<evidence type="ECO:0000313" key="2">
    <source>
        <dbReference type="EMBL" id="UOO78563.1"/>
    </source>
</evidence>
<protein>
    <submittedName>
        <fullName evidence="2">Pyridoxamine 5'-phosphate oxidase family protein</fullName>
    </submittedName>
</protein>
<dbReference type="EMBL" id="CP091507">
    <property type="protein sequence ID" value="UOO78563.1"/>
    <property type="molecule type" value="Genomic_DNA"/>
</dbReference>
<evidence type="ECO:0000313" key="1">
    <source>
        <dbReference type="EMBL" id="TCP03617.1"/>
    </source>
</evidence>
<dbReference type="EMBL" id="SLXE01000020">
    <property type="protein sequence ID" value="TCP03617.1"/>
    <property type="molecule type" value="Genomic_DNA"/>
</dbReference>
<gene>
    <name evidence="1" type="ORF">EV680_12027</name>
    <name evidence="2" type="ORF">LVJ78_07515</name>
</gene>
<dbReference type="KEGG" id="usu:LVJ78_07515"/>